<dbReference type="InterPro" id="IPR011992">
    <property type="entry name" value="EF-hand-dom_pair"/>
</dbReference>
<feature type="compositionally biased region" description="Polar residues" evidence="4">
    <location>
        <begin position="989"/>
        <end position="1008"/>
    </location>
</feature>
<dbReference type="SMART" id="SM00054">
    <property type="entry name" value="EFh"/>
    <property type="match status" value="3"/>
</dbReference>
<dbReference type="SUPFAM" id="SSF57997">
    <property type="entry name" value="Tropomyosin"/>
    <property type="match status" value="1"/>
</dbReference>
<dbReference type="SUPFAM" id="SSF46934">
    <property type="entry name" value="UBA-like"/>
    <property type="match status" value="1"/>
</dbReference>
<evidence type="ECO:0000259" key="6">
    <source>
        <dbReference type="PROSITE" id="PS50031"/>
    </source>
</evidence>
<dbReference type="EMBL" id="LT598466">
    <property type="protein sequence ID" value="SCU83914.1"/>
    <property type="molecule type" value="Genomic_DNA"/>
</dbReference>
<evidence type="ECO:0000259" key="7">
    <source>
        <dbReference type="PROSITE" id="PS50222"/>
    </source>
</evidence>
<dbReference type="Gene3D" id="1.10.287.1490">
    <property type="match status" value="1"/>
</dbReference>
<dbReference type="PANTHER" id="PTHR11216">
    <property type="entry name" value="EH DOMAIN"/>
    <property type="match status" value="1"/>
</dbReference>
<feature type="region of interest" description="Disordered" evidence="4">
    <location>
        <begin position="1206"/>
        <end position="1253"/>
    </location>
</feature>
<feature type="region of interest" description="Disordered" evidence="4">
    <location>
        <begin position="105"/>
        <end position="141"/>
    </location>
</feature>
<feature type="compositionally biased region" description="Polar residues" evidence="4">
    <location>
        <begin position="431"/>
        <end position="467"/>
    </location>
</feature>
<dbReference type="SMART" id="SM00165">
    <property type="entry name" value="UBA"/>
    <property type="match status" value="1"/>
</dbReference>
<feature type="domain" description="EF-hand" evidence="7">
    <location>
        <begin position="178"/>
        <end position="213"/>
    </location>
</feature>
<dbReference type="GO" id="GO:0006897">
    <property type="term" value="P:endocytosis"/>
    <property type="evidence" value="ECO:0007669"/>
    <property type="project" value="TreeGrafter"/>
</dbReference>
<dbReference type="GO" id="GO:0005509">
    <property type="term" value="F:calcium ion binding"/>
    <property type="evidence" value="ECO:0007669"/>
    <property type="project" value="InterPro"/>
</dbReference>
<dbReference type="Pfam" id="PF00627">
    <property type="entry name" value="UBA"/>
    <property type="match status" value="1"/>
</dbReference>
<feature type="compositionally biased region" description="Acidic residues" evidence="4">
    <location>
        <begin position="1048"/>
        <end position="1061"/>
    </location>
</feature>
<feature type="domain" description="EH" evidence="6">
    <location>
        <begin position="286"/>
        <end position="375"/>
    </location>
</feature>
<feature type="compositionally biased region" description="Low complexity" evidence="4">
    <location>
        <begin position="488"/>
        <end position="507"/>
    </location>
</feature>
<dbReference type="InterPro" id="IPR009060">
    <property type="entry name" value="UBA-like_sf"/>
</dbReference>
<evidence type="ECO:0000313" key="9">
    <source>
        <dbReference type="Proteomes" id="UP000191024"/>
    </source>
</evidence>
<feature type="coiled-coil region" evidence="3">
    <location>
        <begin position="764"/>
        <end position="854"/>
    </location>
</feature>
<dbReference type="CDD" id="cd00052">
    <property type="entry name" value="EH"/>
    <property type="match status" value="3"/>
</dbReference>
<evidence type="ECO:0000256" key="1">
    <source>
        <dbReference type="ARBA" id="ARBA00022837"/>
    </source>
</evidence>
<dbReference type="Proteomes" id="UP000191024">
    <property type="component" value="Chromosome C"/>
</dbReference>
<dbReference type="PROSITE" id="PS50222">
    <property type="entry name" value="EF_HAND_2"/>
    <property type="match status" value="1"/>
</dbReference>
<dbReference type="PROSITE" id="PS00018">
    <property type="entry name" value="EF_HAND_1"/>
    <property type="match status" value="1"/>
</dbReference>
<feature type="region of interest" description="Disordered" evidence="4">
    <location>
        <begin position="886"/>
        <end position="1096"/>
    </location>
</feature>
<gene>
    <name evidence="8" type="ORF">LAMI_0C05314G</name>
</gene>
<dbReference type="InterPro" id="IPR018247">
    <property type="entry name" value="EF_Hand_1_Ca_BS"/>
</dbReference>
<feature type="coiled-coil region" evidence="3">
    <location>
        <begin position="575"/>
        <end position="707"/>
    </location>
</feature>
<feature type="compositionally biased region" description="Basic and acidic residues" evidence="4">
    <location>
        <begin position="920"/>
        <end position="939"/>
    </location>
</feature>
<evidence type="ECO:0000256" key="4">
    <source>
        <dbReference type="SAM" id="MobiDB-lite"/>
    </source>
</evidence>
<evidence type="ECO:0000256" key="2">
    <source>
        <dbReference type="ARBA" id="ARBA00023054"/>
    </source>
</evidence>
<dbReference type="PROSITE" id="PS50031">
    <property type="entry name" value="EH"/>
    <property type="match status" value="3"/>
</dbReference>
<dbReference type="STRING" id="1230905.A0A1G4J353"/>
<evidence type="ECO:0000256" key="3">
    <source>
        <dbReference type="SAM" id="Coils"/>
    </source>
</evidence>
<feature type="region of interest" description="Disordered" evidence="4">
    <location>
        <begin position="484"/>
        <end position="543"/>
    </location>
</feature>
<keyword evidence="1" id="KW-0106">Calcium</keyword>
<feature type="compositionally biased region" description="Polar residues" evidence="4">
    <location>
        <begin position="397"/>
        <end position="409"/>
    </location>
</feature>
<dbReference type="PANTHER" id="PTHR11216:SF170">
    <property type="entry name" value="DYNAMIN ASSOCIATED PROTEIN 160, ISOFORM D"/>
    <property type="match status" value="1"/>
</dbReference>
<evidence type="ECO:0000259" key="5">
    <source>
        <dbReference type="PROSITE" id="PS50030"/>
    </source>
</evidence>
<organism evidence="8 9">
    <name type="scientific">Lachancea mirantina</name>
    <dbReference type="NCBI Taxonomy" id="1230905"/>
    <lineage>
        <taxon>Eukaryota</taxon>
        <taxon>Fungi</taxon>
        <taxon>Dikarya</taxon>
        <taxon>Ascomycota</taxon>
        <taxon>Saccharomycotina</taxon>
        <taxon>Saccharomycetes</taxon>
        <taxon>Saccharomycetales</taxon>
        <taxon>Saccharomycetaceae</taxon>
        <taxon>Lachancea</taxon>
    </lineage>
</organism>
<feature type="compositionally biased region" description="Polar residues" evidence="4">
    <location>
        <begin position="950"/>
        <end position="962"/>
    </location>
</feature>
<feature type="region of interest" description="Disordered" evidence="4">
    <location>
        <begin position="379"/>
        <end position="419"/>
    </location>
</feature>
<feature type="region of interest" description="Disordered" evidence="4">
    <location>
        <begin position="431"/>
        <end position="472"/>
    </location>
</feature>
<name>A0A1G4J353_9SACH</name>
<dbReference type="InterPro" id="IPR015940">
    <property type="entry name" value="UBA"/>
</dbReference>
<dbReference type="Gene3D" id="1.10.8.10">
    <property type="entry name" value="DNA helicase RuvA subunit, C-terminal domain"/>
    <property type="match status" value="1"/>
</dbReference>
<feature type="compositionally biased region" description="Basic and acidic residues" evidence="4">
    <location>
        <begin position="898"/>
        <end position="908"/>
    </location>
</feature>
<dbReference type="InterPro" id="IPR000261">
    <property type="entry name" value="EH_dom"/>
</dbReference>
<dbReference type="Gene3D" id="1.10.238.10">
    <property type="entry name" value="EF-hand"/>
    <property type="match status" value="3"/>
</dbReference>
<reference evidence="9" key="1">
    <citation type="submission" date="2016-03" db="EMBL/GenBank/DDBJ databases">
        <authorList>
            <person name="Devillers H."/>
        </authorList>
    </citation>
    <scope>NUCLEOTIDE SEQUENCE [LARGE SCALE GENOMIC DNA]</scope>
</reference>
<feature type="domain" description="UBA" evidence="5">
    <location>
        <begin position="1255"/>
        <end position="1297"/>
    </location>
</feature>
<feature type="domain" description="EH" evidence="6">
    <location>
        <begin position="14"/>
        <end position="94"/>
    </location>
</feature>
<evidence type="ECO:0000313" key="8">
    <source>
        <dbReference type="EMBL" id="SCU83914.1"/>
    </source>
</evidence>
<feature type="compositionally biased region" description="Polar residues" evidence="4">
    <location>
        <begin position="379"/>
        <end position="388"/>
    </location>
</feature>
<accession>A0A1G4J353</accession>
<dbReference type="SUPFAM" id="SSF47473">
    <property type="entry name" value="EF-hand"/>
    <property type="match status" value="3"/>
</dbReference>
<dbReference type="OrthoDB" id="524326at2759"/>
<keyword evidence="2 3" id="KW-0175">Coiled coil</keyword>
<sequence length="1297" mass="141355">MPSIELRIPLTPEEQQFYEQEFKKYDPEDLGIVTGESVKSLFGQSGLSPQALSQIWSICDTSNQGFLNLMQFSAAMRSIGHLQINPSQPVSEDLYQAPAGRLPSFGAQPQFSSPPSARPALSSNFSSNSANATTGSSSIPPVSAHDVSKFSQLFDRFANGAPVLAGDKAKEVFLKAKLSTPTLGSIWALCDRNNSGSLDKTEFVMAMHLIQTAIGAGGNLAIPNSLPAYMWNSVDLANAAPTAQTLSVNSTGISAGSSVTRNPSIARVSSGTFSNAASDWTLTYDKRKQFDAIFDSLDKQSRGTLGSQVLVPFFLSSRLNQDTLAAVWDLADIHNSAEFSKLEFAIAMFLIQKKNSGIELPDVVPDQLLHSPALGLYESNQPTGQSIQAPVPHAQPSIPSRDTKPSFSDTHVDQKPLQSQSTLGDLMALNASFSSPQPTSQGLNPSSLGIQAGDQHQQPQLSSSTTGLRHFKPSSAFGQSVIKEEEPQQFQTSGQAPPQQQQVPFPQEHASRSVPHFSNSGIHSPAPTPAKPETTPSHFSSHSTLPNVPNFASVSLPQPNVKRDLYSEGDASLQLSQATTDLANLSNQVGSLTNQATMVNEKKSRAQQELQRVNDLKSSIQSKMVALRASYEKEVQQTDEVENTLNRSRNEVEQLKSQLALVEANYNTVSRNLTTLQQELEESETANAQLKEKIGSVNALAASLQTELGEKQQKVKQERSMVDVNSKQLDVSQLTVANMQSEIQGLGEQLAVFMTKHKELDDYKRNLEEQHGSLNARHQEVEGKHQEVTRREEELQQRTKQIGEQETIYHQQVARLQQMFDDLNKQRDSLSQAEEQLQQQHMEYAKKVQELSENQMKLAMGEIPQASQHSSKVDDHITKYVDEAVTNSKLGSQDEEDKQGSDVFDKDFPTYGSQTEIDENETRHDEESAAEALADRFDGDLNEYGIPRTDSVTSSVFNNPPQSVRDDSEAVPQQALANEKTEKRIPGGWSNTQTEAVAPTSAATSSDIGNHEETVTEKETPEAVENPVETEVTSRNIDQEFPPIQELDLNESDSTESDDEFQDSKDELGQSHAAKAPKEAGVAAWGPRPEAQGHSVSHTTLEAVQVIPDEGQMATAAKPSSAFDDEFAGLETAAPEEEEDLADKLENPDSAEGFEKIEHKDLDDELQQTGFTGSEVAMEAGPHATNPGAFSPQNENARISNDEWDEIFAGFGNGPPAGSVPSATDHGESAMELQQPVASKPESKLTQPPVKRAIATTPKSLAIEELSGMGFTEEEATKALKQCNWDLEEATNVLLDS</sequence>
<dbReference type="InterPro" id="IPR002048">
    <property type="entry name" value="EF_hand_dom"/>
</dbReference>
<feature type="compositionally biased region" description="Low complexity" evidence="4">
    <location>
        <begin position="113"/>
        <end position="138"/>
    </location>
</feature>
<proteinExistence type="predicted"/>
<keyword evidence="9" id="KW-1185">Reference proteome</keyword>
<dbReference type="GO" id="GO:0005737">
    <property type="term" value="C:cytoplasm"/>
    <property type="evidence" value="ECO:0007669"/>
    <property type="project" value="TreeGrafter"/>
</dbReference>
<dbReference type="GO" id="GO:0016197">
    <property type="term" value="P:endosomal transport"/>
    <property type="evidence" value="ECO:0007669"/>
    <property type="project" value="TreeGrafter"/>
</dbReference>
<feature type="compositionally biased region" description="Basic and acidic residues" evidence="4">
    <location>
        <begin position="1009"/>
        <end position="1021"/>
    </location>
</feature>
<dbReference type="PROSITE" id="PS50030">
    <property type="entry name" value="UBA"/>
    <property type="match status" value="1"/>
</dbReference>
<dbReference type="CDD" id="cd14285">
    <property type="entry name" value="UBA_scEDE1_like"/>
    <property type="match status" value="1"/>
</dbReference>
<protein>
    <submittedName>
        <fullName evidence="8">LAMI_0C05314g1_1</fullName>
    </submittedName>
</protein>
<feature type="domain" description="EH" evidence="6">
    <location>
        <begin position="146"/>
        <end position="237"/>
    </location>
</feature>
<dbReference type="GO" id="GO:0005886">
    <property type="term" value="C:plasma membrane"/>
    <property type="evidence" value="ECO:0007669"/>
    <property type="project" value="TreeGrafter"/>
</dbReference>
<dbReference type="SMART" id="SM00027">
    <property type="entry name" value="EH"/>
    <property type="match status" value="3"/>
</dbReference>
<dbReference type="Pfam" id="PF12763">
    <property type="entry name" value="EH"/>
    <property type="match status" value="3"/>
</dbReference>